<organism evidence="1 2">
    <name type="scientific">Trichinella murrelli</name>
    <dbReference type="NCBI Taxonomy" id="144512"/>
    <lineage>
        <taxon>Eukaryota</taxon>
        <taxon>Metazoa</taxon>
        <taxon>Ecdysozoa</taxon>
        <taxon>Nematoda</taxon>
        <taxon>Enoplea</taxon>
        <taxon>Dorylaimia</taxon>
        <taxon>Trichinellida</taxon>
        <taxon>Trichinellidae</taxon>
        <taxon>Trichinella</taxon>
    </lineage>
</organism>
<dbReference type="EMBL" id="JYDJ01000397">
    <property type="protein sequence ID" value="KRX35950.1"/>
    <property type="molecule type" value="Genomic_DNA"/>
</dbReference>
<sequence>MPCLHAQGTYHRDDLVQDFKFNDNDRVRQAEGAIRHVLINAEFSVAQHSSIVTTRRVGSVDLPPGSRQFARRRCACSFSHSRSRLLVDILRTHFHTYYSSPRRSPLSLRKDPSRFSPLQYIEVFRRRGEPGGLLRGGFDPLPQRIISDRRALGSVTERPAVQGMTERPAEQRLISGRDGRFYCCGSASTSAVPAMSNAAVQQWLLHSHYVTFKPYEQVSRFIYQGNV</sequence>
<protein>
    <submittedName>
        <fullName evidence="1">Uncharacterized protein</fullName>
    </submittedName>
</protein>
<accession>A0A0V0TA90</accession>
<evidence type="ECO:0000313" key="1">
    <source>
        <dbReference type="EMBL" id="KRX35950.1"/>
    </source>
</evidence>
<dbReference type="Proteomes" id="UP000055048">
    <property type="component" value="Unassembled WGS sequence"/>
</dbReference>
<reference evidence="1 2" key="1">
    <citation type="submission" date="2015-01" db="EMBL/GenBank/DDBJ databases">
        <title>Evolution of Trichinella species and genotypes.</title>
        <authorList>
            <person name="Korhonen P.K."/>
            <person name="Edoardo P."/>
            <person name="Giuseppe L.R."/>
            <person name="Gasser R.B."/>
        </authorList>
    </citation>
    <scope>NUCLEOTIDE SEQUENCE [LARGE SCALE GENOMIC DNA]</scope>
    <source>
        <strain evidence="1">ISS417</strain>
    </source>
</reference>
<proteinExistence type="predicted"/>
<gene>
    <name evidence="1" type="ORF">T05_14928</name>
</gene>
<keyword evidence="2" id="KW-1185">Reference proteome</keyword>
<evidence type="ECO:0000313" key="2">
    <source>
        <dbReference type="Proteomes" id="UP000055048"/>
    </source>
</evidence>
<comment type="caution">
    <text evidence="1">The sequence shown here is derived from an EMBL/GenBank/DDBJ whole genome shotgun (WGS) entry which is preliminary data.</text>
</comment>
<name>A0A0V0TA90_9BILA</name>
<dbReference type="AlphaFoldDB" id="A0A0V0TA90"/>